<evidence type="ECO:0000256" key="1">
    <source>
        <dbReference type="SAM" id="Phobius"/>
    </source>
</evidence>
<evidence type="ECO:0000313" key="3">
    <source>
        <dbReference type="EMBL" id="SFQ84337.1"/>
    </source>
</evidence>
<feature type="transmembrane region" description="Helical" evidence="1">
    <location>
        <begin position="45"/>
        <end position="65"/>
    </location>
</feature>
<evidence type="ECO:0008006" key="5">
    <source>
        <dbReference type="Google" id="ProtNLM"/>
    </source>
</evidence>
<accession>A0A1I6BU04</accession>
<feature type="signal peptide" evidence="2">
    <location>
        <begin position="1"/>
        <end position="21"/>
    </location>
</feature>
<dbReference type="EMBL" id="FOYD01000006">
    <property type="protein sequence ID" value="SFQ84337.1"/>
    <property type="molecule type" value="Genomic_DNA"/>
</dbReference>
<evidence type="ECO:0000313" key="4">
    <source>
        <dbReference type="Proteomes" id="UP000242815"/>
    </source>
</evidence>
<dbReference type="Proteomes" id="UP000242815">
    <property type="component" value="Unassembled WGS sequence"/>
</dbReference>
<sequence length="116" mass="11548">MKVKAGVVAAVLALGSIPAMAEQVVAEMGDTTAGAGLGVSTGLMVGGAAGGPLGALVGAGAGLWLGRTVQQAGGLEERAYQVRDGMGELDIVRSPTAQFAVGDRVERRGNRLYAVP</sequence>
<protein>
    <recommendedName>
        <fullName evidence="5">Outer membrane lipoprotein SlyB</fullName>
    </recommendedName>
</protein>
<reference evidence="3 4" key="1">
    <citation type="submission" date="2016-10" db="EMBL/GenBank/DDBJ databases">
        <authorList>
            <person name="de Groot N.N."/>
        </authorList>
    </citation>
    <scope>NUCLEOTIDE SEQUENCE [LARGE SCALE GENOMIC DNA]</scope>
    <source>
        <strain evidence="3 4">JCM 18415</strain>
    </source>
</reference>
<keyword evidence="2" id="KW-0732">Signal</keyword>
<dbReference type="AlphaFoldDB" id="A0A1I6BU04"/>
<keyword evidence="1" id="KW-0472">Membrane</keyword>
<dbReference type="RefSeq" id="WP_235818620.1">
    <property type="nucleotide sequence ID" value="NZ_FOYD01000006.1"/>
</dbReference>
<gene>
    <name evidence="3" type="ORF">SAMN05216578_106104</name>
</gene>
<feature type="chain" id="PRO_5017417836" description="Outer membrane lipoprotein SlyB" evidence="2">
    <location>
        <begin position="22"/>
        <end position="116"/>
    </location>
</feature>
<keyword evidence="1" id="KW-0812">Transmembrane</keyword>
<name>A0A1I6BU04_9GAMM</name>
<evidence type="ECO:0000256" key="2">
    <source>
        <dbReference type="SAM" id="SignalP"/>
    </source>
</evidence>
<organism evidence="3 4">
    <name type="scientific">Halopseudomonas formosensis</name>
    <dbReference type="NCBI Taxonomy" id="1002526"/>
    <lineage>
        <taxon>Bacteria</taxon>
        <taxon>Pseudomonadati</taxon>
        <taxon>Pseudomonadota</taxon>
        <taxon>Gammaproteobacteria</taxon>
        <taxon>Pseudomonadales</taxon>
        <taxon>Pseudomonadaceae</taxon>
        <taxon>Halopseudomonas</taxon>
    </lineage>
</organism>
<proteinExistence type="predicted"/>
<keyword evidence="1" id="KW-1133">Transmembrane helix</keyword>